<evidence type="ECO:0000256" key="1">
    <source>
        <dbReference type="SAM" id="Phobius"/>
    </source>
</evidence>
<reference evidence="2" key="1">
    <citation type="submission" date="2019-11" db="EMBL/GenBank/DDBJ databases">
        <title>Bipolaris sorokiniana Genome sequencing.</title>
        <authorList>
            <person name="Wang H."/>
        </authorList>
    </citation>
    <scope>NUCLEOTIDE SEQUENCE</scope>
</reference>
<feature type="transmembrane region" description="Helical" evidence="1">
    <location>
        <begin position="43"/>
        <end position="65"/>
    </location>
</feature>
<dbReference type="EMBL" id="WNKQ01000007">
    <property type="protein sequence ID" value="KAF5850472.1"/>
    <property type="molecule type" value="Genomic_DNA"/>
</dbReference>
<name>A0A8H6DWG8_COCSA</name>
<feature type="transmembrane region" description="Helical" evidence="1">
    <location>
        <begin position="77"/>
        <end position="99"/>
    </location>
</feature>
<proteinExistence type="predicted"/>
<comment type="caution">
    <text evidence="2">The sequence shown here is derived from an EMBL/GenBank/DDBJ whole genome shotgun (WGS) entry which is preliminary data.</text>
</comment>
<dbReference type="Proteomes" id="UP000624244">
    <property type="component" value="Unassembled WGS sequence"/>
</dbReference>
<keyword evidence="1" id="KW-0472">Membrane</keyword>
<gene>
    <name evidence="2" type="ORF">GGP41_002720</name>
</gene>
<keyword evidence="1" id="KW-0812">Transmembrane</keyword>
<evidence type="ECO:0000313" key="2">
    <source>
        <dbReference type="EMBL" id="KAF5850472.1"/>
    </source>
</evidence>
<accession>A0A8H6DWG8</accession>
<dbReference type="AlphaFoldDB" id="A0A8H6DWG8"/>
<keyword evidence="1" id="KW-1133">Transmembrane helix</keyword>
<organism evidence="2 3">
    <name type="scientific">Cochliobolus sativus</name>
    <name type="common">Common root rot and spot blotch fungus</name>
    <name type="synonym">Bipolaris sorokiniana</name>
    <dbReference type="NCBI Taxonomy" id="45130"/>
    <lineage>
        <taxon>Eukaryota</taxon>
        <taxon>Fungi</taxon>
        <taxon>Dikarya</taxon>
        <taxon>Ascomycota</taxon>
        <taxon>Pezizomycotina</taxon>
        <taxon>Dothideomycetes</taxon>
        <taxon>Pleosporomycetidae</taxon>
        <taxon>Pleosporales</taxon>
        <taxon>Pleosporineae</taxon>
        <taxon>Pleosporaceae</taxon>
        <taxon>Bipolaris</taxon>
    </lineage>
</organism>
<protein>
    <submittedName>
        <fullName evidence="2">Uncharacterized protein</fullName>
    </submittedName>
</protein>
<evidence type="ECO:0000313" key="3">
    <source>
        <dbReference type="Proteomes" id="UP000624244"/>
    </source>
</evidence>
<sequence length="185" mass="21036">MALFFASYVDSNPSLYGAKYDDWLAYAGLIIVPFKENLSQRRLFAVSLIRILIYLTTVFVVILALRSSAKCIELASFLFSTSIPNILANLFLLALSVPYCLGRNCYTPSPSTHYESIRVPYKLTIMECCAGVVCVCLPSFRPLVRYLPRYKLLERDRDRCWVKVGRLGKGHSIKTMEEESITVRT</sequence>